<dbReference type="AlphaFoldDB" id="A0A1I6RM36"/>
<protein>
    <recommendedName>
        <fullName evidence="3">Alpha/beta hydrolase</fullName>
    </recommendedName>
</protein>
<evidence type="ECO:0008006" key="3">
    <source>
        <dbReference type="Google" id="ProtNLM"/>
    </source>
</evidence>
<gene>
    <name evidence="1" type="ORF">SAMN04488050_103190</name>
</gene>
<dbReference type="STRING" id="311180.SAMN04488050_103190"/>
<sequence length="229" mass="25896">MQVLYEDEATKVAARQGVNDETSGSILLSFTGIGHGMGGLDVQRPEFFGAGRAFDNIIFITDKRRSWGNALDFGVIADVLSPFVAGREVYSIGNSMGGFISIISTRYIDTKISIAFVPQYSVSPDRVPWEKRWRDYTASIQTYRFECVEGYFAESTKYFIFSGAIGDDYRHARLFPIGDNIFHYAFHDMVHEVAADFKRRNVLDAAVQSCFREDARMDLGLSYERLSPR</sequence>
<reference evidence="2" key="1">
    <citation type="submission" date="2016-10" db="EMBL/GenBank/DDBJ databases">
        <authorList>
            <person name="Varghese N."/>
            <person name="Submissions S."/>
        </authorList>
    </citation>
    <scope>NUCLEOTIDE SEQUENCE [LARGE SCALE GENOMIC DNA]</scope>
    <source>
        <strain evidence="2">DSM 26894</strain>
    </source>
</reference>
<proteinExistence type="predicted"/>
<accession>A0A1I6RM36</accession>
<dbReference type="RefSeq" id="WP_092430740.1">
    <property type="nucleotide sequence ID" value="NZ_FNCL01000022.1"/>
</dbReference>
<name>A0A1I6RM36_9RHOB</name>
<dbReference type="OrthoDB" id="7840740at2"/>
<organism evidence="1 2">
    <name type="scientific">Alloyangia pacifica</name>
    <dbReference type="NCBI Taxonomy" id="311180"/>
    <lineage>
        <taxon>Bacteria</taxon>
        <taxon>Pseudomonadati</taxon>
        <taxon>Pseudomonadota</taxon>
        <taxon>Alphaproteobacteria</taxon>
        <taxon>Rhodobacterales</taxon>
        <taxon>Roseobacteraceae</taxon>
        <taxon>Alloyangia</taxon>
    </lineage>
</organism>
<dbReference type="EMBL" id="FOZW01000003">
    <property type="protein sequence ID" value="SFS65660.1"/>
    <property type="molecule type" value="Genomic_DNA"/>
</dbReference>
<keyword evidence="2" id="KW-1185">Reference proteome</keyword>
<dbReference type="Proteomes" id="UP000199392">
    <property type="component" value="Unassembled WGS sequence"/>
</dbReference>
<evidence type="ECO:0000313" key="1">
    <source>
        <dbReference type="EMBL" id="SFS65660.1"/>
    </source>
</evidence>
<evidence type="ECO:0000313" key="2">
    <source>
        <dbReference type="Proteomes" id="UP000199392"/>
    </source>
</evidence>